<feature type="transmembrane region" description="Helical" evidence="7">
    <location>
        <begin position="13"/>
        <end position="36"/>
    </location>
</feature>
<dbReference type="InterPro" id="IPR036396">
    <property type="entry name" value="Cyt_P450_sf"/>
</dbReference>
<keyword evidence="9" id="KW-1185">Reference proteome</keyword>
<dbReference type="SUPFAM" id="SSF48264">
    <property type="entry name" value="Cytochrome P450"/>
    <property type="match status" value="1"/>
</dbReference>
<comment type="caution">
    <text evidence="8">The sequence shown here is derived from an EMBL/GenBank/DDBJ whole genome shotgun (WGS) entry which is preliminary data.</text>
</comment>
<evidence type="ECO:0000256" key="7">
    <source>
        <dbReference type="SAM" id="Phobius"/>
    </source>
</evidence>
<dbReference type="GO" id="GO:0020037">
    <property type="term" value="F:heme binding"/>
    <property type="evidence" value="ECO:0007669"/>
    <property type="project" value="InterPro"/>
</dbReference>
<keyword evidence="4 5" id="KW-0408">Iron</keyword>
<dbReference type="Proteomes" id="UP000284375">
    <property type="component" value="Unassembled WGS sequence"/>
</dbReference>
<dbReference type="Pfam" id="PF00067">
    <property type="entry name" value="p450"/>
    <property type="match status" value="1"/>
</dbReference>
<sequence>MAEVSLYPSTWPAYVWLSLVVALPAVTLLYDFVVWLRMPPGPTPLPFIGNKLQLSQSKPWIQFHEWSKIYGPIYTIWIGRCPTIILSDPVVAADLLESRSSKYSSRPRMVAMGELLWDSGVILVQPYGKEWSIRRKLLHLALTPKALRLYKPVQEAEASRLVYGLLHRPEDYVKLIETFTSSVVFCVAYGHRIDSLHAKVIEQRFEFMKYSASLNVPGKYMVETIPALKYLPDFLAPWKKEIKDHGKIEAAANMALVDVVRGDLARAREEGSKEKLPDSLCRILLEMQETERIPLSDRDFSFVPASLFGAGSDTTASTMCTAFLALVTHPETLEAAHAELDAVVGYDRSPTFEDEANLPYIRALVKEVLRWRPVAVLGGTPHASTEDDYYGGYYIPAGTTILGNSWAINLNEQYYPNPHHFYPLRFLDENVAARVKNSAAGNLISTEKAECELRGKAHPSKSGHSSFGWGRRICPGANLAANSLFIALAKILWAYDIKPIPGRVYDTFKYTEGFNIRPQPFECDIRVRSDKHRTVLEKESKDSMVLLKKFTPFEE</sequence>
<accession>A0A423VIX4</accession>
<dbReference type="InterPro" id="IPR002401">
    <property type="entry name" value="Cyt_P450_E_grp-I"/>
</dbReference>
<gene>
    <name evidence="8" type="ORF">VSDG_07730</name>
</gene>
<dbReference type="EMBL" id="LJZO01000046">
    <property type="protein sequence ID" value="ROV90965.1"/>
    <property type="molecule type" value="Genomic_DNA"/>
</dbReference>
<dbReference type="PANTHER" id="PTHR46300">
    <property type="entry name" value="P450, PUTATIVE (EUROFUNG)-RELATED-RELATED"/>
    <property type="match status" value="1"/>
</dbReference>
<dbReference type="STRING" id="252740.A0A423VIX4"/>
<dbReference type="GO" id="GO:0016705">
    <property type="term" value="F:oxidoreductase activity, acting on paired donors, with incorporation or reduction of molecular oxygen"/>
    <property type="evidence" value="ECO:0007669"/>
    <property type="project" value="InterPro"/>
</dbReference>
<dbReference type="InterPro" id="IPR017972">
    <property type="entry name" value="Cyt_P450_CS"/>
</dbReference>
<dbReference type="PRINTS" id="PR00385">
    <property type="entry name" value="P450"/>
</dbReference>
<dbReference type="InterPro" id="IPR001128">
    <property type="entry name" value="Cyt_P450"/>
</dbReference>
<keyword evidence="7" id="KW-0812">Transmembrane</keyword>
<reference evidence="8 9" key="1">
    <citation type="submission" date="2015-09" db="EMBL/GenBank/DDBJ databases">
        <title>Host preference determinants of Valsa canker pathogens revealed by comparative genomics.</title>
        <authorList>
            <person name="Yin Z."/>
            <person name="Huang L."/>
        </authorList>
    </citation>
    <scope>NUCLEOTIDE SEQUENCE [LARGE SCALE GENOMIC DNA]</scope>
    <source>
        <strain evidence="8 9">YSFL</strain>
    </source>
</reference>
<protein>
    <recommendedName>
        <fullName evidence="10">Cytochrome P450</fullName>
    </recommendedName>
</protein>
<dbReference type="GO" id="GO:0004497">
    <property type="term" value="F:monooxygenase activity"/>
    <property type="evidence" value="ECO:0007669"/>
    <property type="project" value="UniProtKB-KW"/>
</dbReference>
<evidence type="ECO:0000256" key="4">
    <source>
        <dbReference type="ARBA" id="ARBA00023004"/>
    </source>
</evidence>
<dbReference type="InterPro" id="IPR050364">
    <property type="entry name" value="Cytochrome_P450_fung"/>
</dbReference>
<dbReference type="AlphaFoldDB" id="A0A423VIX4"/>
<feature type="binding site" description="axial binding residue" evidence="5">
    <location>
        <position position="474"/>
    </location>
    <ligand>
        <name>heme</name>
        <dbReference type="ChEBI" id="CHEBI:30413"/>
    </ligand>
    <ligandPart>
        <name>Fe</name>
        <dbReference type="ChEBI" id="CHEBI:18248"/>
    </ligandPart>
</feature>
<keyword evidence="7" id="KW-0472">Membrane</keyword>
<dbReference type="Gene3D" id="1.10.630.10">
    <property type="entry name" value="Cytochrome P450"/>
    <property type="match status" value="1"/>
</dbReference>
<dbReference type="PROSITE" id="PS00086">
    <property type="entry name" value="CYTOCHROME_P450"/>
    <property type="match status" value="1"/>
</dbReference>
<evidence type="ECO:0000313" key="8">
    <source>
        <dbReference type="EMBL" id="ROV90965.1"/>
    </source>
</evidence>
<dbReference type="PRINTS" id="PR00463">
    <property type="entry name" value="EP450I"/>
</dbReference>
<evidence type="ECO:0000256" key="2">
    <source>
        <dbReference type="ARBA" id="ARBA00022723"/>
    </source>
</evidence>
<comment type="similarity">
    <text evidence="1 6">Belongs to the cytochrome P450 family.</text>
</comment>
<proteinExistence type="inferred from homology"/>
<keyword evidence="2 5" id="KW-0479">Metal-binding</keyword>
<evidence type="ECO:0000313" key="9">
    <source>
        <dbReference type="Proteomes" id="UP000284375"/>
    </source>
</evidence>
<dbReference type="PANTHER" id="PTHR46300:SF4">
    <property type="entry name" value="CYTOCHROME P450 98A3"/>
    <property type="match status" value="1"/>
</dbReference>
<keyword evidence="6" id="KW-0503">Monooxygenase</keyword>
<evidence type="ECO:0000256" key="6">
    <source>
        <dbReference type="RuleBase" id="RU000461"/>
    </source>
</evidence>
<evidence type="ECO:0000256" key="5">
    <source>
        <dbReference type="PIRSR" id="PIRSR602401-1"/>
    </source>
</evidence>
<keyword evidence="3 6" id="KW-0560">Oxidoreductase</keyword>
<comment type="cofactor">
    <cofactor evidence="5">
        <name>heme</name>
        <dbReference type="ChEBI" id="CHEBI:30413"/>
    </cofactor>
</comment>
<dbReference type="OrthoDB" id="1470350at2759"/>
<dbReference type="GO" id="GO:0005506">
    <property type="term" value="F:iron ion binding"/>
    <property type="evidence" value="ECO:0007669"/>
    <property type="project" value="InterPro"/>
</dbReference>
<organism evidence="8 9">
    <name type="scientific">Cytospora chrysosperma</name>
    <name type="common">Cytospora canker fungus</name>
    <name type="synonym">Sphaeria chrysosperma</name>
    <dbReference type="NCBI Taxonomy" id="252740"/>
    <lineage>
        <taxon>Eukaryota</taxon>
        <taxon>Fungi</taxon>
        <taxon>Dikarya</taxon>
        <taxon>Ascomycota</taxon>
        <taxon>Pezizomycotina</taxon>
        <taxon>Sordariomycetes</taxon>
        <taxon>Sordariomycetidae</taxon>
        <taxon>Diaporthales</taxon>
        <taxon>Cytosporaceae</taxon>
        <taxon>Cytospora</taxon>
    </lineage>
</organism>
<evidence type="ECO:0008006" key="10">
    <source>
        <dbReference type="Google" id="ProtNLM"/>
    </source>
</evidence>
<name>A0A423VIX4_CYTCH</name>
<evidence type="ECO:0000256" key="1">
    <source>
        <dbReference type="ARBA" id="ARBA00010617"/>
    </source>
</evidence>
<evidence type="ECO:0000256" key="3">
    <source>
        <dbReference type="ARBA" id="ARBA00023002"/>
    </source>
</evidence>
<dbReference type="CDD" id="cd11065">
    <property type="entry name" value="CYP64-like"/>
    <property type="match status" value="1"/>
</dbReference>
<keyword evidence="7" id="KW-1133">Transmembrane helix</keyword>
<keyword evidence="5 6" id="KW-0349">Heme</keyword>